<evidence type="ECO:0000256" key="4">
    <source>
        <dbReference type="ARBA" id="ARBA00023128"/>
    </source>
</evidence>
<evidence type="ECO:0000256" key="3">
    <source>
        <dbReference type="ARBA" id="ARBA00022946"/>
    </source>
</evidence>
<dbReference type="Proteomes" id="UP000030641">
    <property type="component" value="Unassembled WGS sequence"/>
</dbReference>
<comment type="subcellular location">
    <subcellularLocation>
        <location evidence="1">Mitochondrion</location>
    </subcellularLocation>
</comment>
<dbReference type="AlphaFoldDB" id="A0A074YDN3"/>
<dbReference type="RefSeq" id="XP_013344182.1">
    <property type="nucleotide sequence ID" value="XM_013488728.1"/>
</dbReference>
<reference evidence="5 6" key="1">
    <citation type="journal article" date="2014" name="BMC Genomics">
        <title>Genome sequencing of four Aureobasidium pullulans varieties: biotechnological potential, stress tolerance, and description of new species.</title>
        <authorList>
            <person name="Gostin Ar C."/>
            <person name="Ohm R.A."/>
            <person name="Kogej T."/>
            <person name="Sonjak S."/>
            <person name="Turk M."/>
            <person name="Zajc J."/>
            <person name="Zalar P."/>
            <person name="Grube M."/>
            <person name="Sun H."/>
            <person name="Han J."/>
            <person name="Sharma A."/>
            <person name="Chiniquy J."/>
            <person name="Ngan C.Y."/>
            <person name="Lipzen A."/>
            <person name="Barry K."/>
            <person name="Grigoriev I.V."/>
            <person name="Gunde-Cimerman N."/>
        </authorList>
    </citation>
    <scope>NUCLEOTIDE SEQUENCE [LARGE SCALE GENOMIC DNA]</scope>
    <source>
        <strain evidence="5 6">EXF-2481</strain>
    </source>
</reference>
<dbReference type="InterPro" id="IPR024319">
    <property type="entry name" value="ATPase_expression_mit"/>
</dbReference>
<dbReference type="InterPro" id="IPR011990">
    <property type="entry name" value="TPR-like_helical_dom_sf"/>
</dbReference>
<sequence length="503" mass="58659">MVTQLHLPSVDHLIREHLLDTVKLLDEHSKSSKTLSVVDYGLILGFTRWTGLRCIAESFWASMHADNVVPDLKCYNNYLGAIVSNLRHDPDARHSRRLNAYRTKARSRETPSARHAAYRFGNRGIKQEAMDFHREMVKNGIVPDEETFRLLILGVSREGDLDTVKKILRQVWSIDVDAVVGDLDAGDAARELRISPTSPLYPTPSLVYAIAHAFGINNDIPTALRLVDHVSRTYNIKVPDYVWHELFNWTFVLSRPRQASRNEQTYLAKASVKNIWDVMRNQPYKVQPTIDMYNKLIKSLFKQQRTKDMWYYMCEALPLYEAMRTKTRELYETLRNALGPSGTDGDETRPIGRLHQEYAQSRLAQKSARLWLKRWVRLLLATMHTWRKVDRDLFWSTIQIPKVILEWQEFMPSNAWYDISAGRVDITLRTWQEKVSYQTEIMDVMDLNDRVLDKGGLLKTHDGNRYILTRRQQRAAARLVYISEQSKVKEGRTYQIELQPDHE</sequence>
<protein>
    <submittedName>
        <fullName evidence="5">Uncharacterized protein</fullName>
    </submittedName>
</protein>
<keyword evidence="3" id="KW-0809">Transit peptide</keyword>
<keyword evidence="6" id="KW-1185">Reference proteome</keyword>
<proteinExistence type="predicted"/>
<dbReference type="HOGENOM" id="CLU_041923_0_0_1"/>
<keyword evidence="2" id="KW-0677">Repeat</keyword>
<evidence type="ECO:0000256" key="2">
    <source>
        <dbReference type="ARBA" id="ARBA00022737"/>
    </source>
</evidence>
<dbReference type="PANTHER" id="PTHR47447:SF17">
    <property type="entry name" value="OS12G0638900 PROTEIN"/>
    <property type="match status" value="1"/>
</dbReference>
<evidence type="ECO:0000313" key="5">
    <source>
        <dbReference type="EMBL" id="KEQ95865.1"/>
    </source>
</evidence>
<dbReference type="OMA" id="NYYMEAK"/>
<gene>
    <name evidence="5" type="ORF">AUEXF2481DRAFT_29282</name>
</gene>
<dbReference type="GO" id="GO:0005739">
    <property type="term" value="C:mitochondrion"/>
    <property type="evidence" value="ECO:0007669"/>
    <property type="project" value="UniProtKB-SubCell"/>
</dbReference>
<organism evidence="5 6">
    <name type="scientific">Aureobasidium subglaciale (strain EXF-2481)</name>
    <name type="common">Aureobasidium pullulans var. subglaciale</name>
    <dbReference type="NCBI Taxonomy" id="1043005"/>
    <lineage>
        <taxon>Eukaryota</taxon>
        <taxon>Fungi</taxon>
        <taxon>Dikarya</taxon>
        <taxon>Ascomycota</taxon>
        <taxon>Pezizomycotina</taxon>
        <taxon>Dothideomycetes</taxon>
        <taxon>Dothideomycetidae</taxon>
        <taxon>Dothideales</taxon>
        <taxon>Saccotheciaceae</taxon>
        <taxon>Aureobasidium</taxon>
    </lineage>
</organism>
<dbReference type="PANTHER" id="PTHR47447">
    <property type="entry name" value="OS03G0856100 PROTEIN"/>
    <property type="match status" value="1"/>
</dbReference>
<keyword evidence="4" id="KW-0496">Mitochondrion</keyword>
<dbReference type="STRING" id="1043005.A0A074YDN3"/>
<accession>A0A074YDN3</accession>
<dbReference type="InParanoid" id="A0A074YDN3"/>
<evidence type="ECO:0000313" key="6">
    <source>
        <dbReference type="Proteomes" id="UP000030641"/>
    </source>
</evidence>
<name>A0A074YDN3_AURSE</name>
<dbReference type="Pfam" id="PF12921">
    <property type="entry name" value="ATP13"/>
    <property type="match status" value="1"/>
</dbReference>
<dbReference type="OrthoDB" id="185373at2759"/>
<dbReference type="Gene3D" id="1.25.40.10">
    <property type="entry name" value="Tetratricopeptide repeat domain"/>
    <property type="match status" value="1"/>
</dbReference>
<dbReference type="GeneID" id="25363931"/>
<dbReference type="EMBL" id="KL584758">
    <property type="protein sequence ID" value="KEQ95865.1"/>
    <property type="molecule type" value="Genomic_DNA"/>
</dbReference>
<evidence type="ECO:0000256" key="1">
    <source>
        <dbReference type="ARBA" id="ARBA00004173"/>
    </source>
</evidence>